<gene>
    <name evidence="2" type="ORF">EJ06DRAFT_530848</name>
</gene>
<dbReference type="OrthoDB" id="5538558at2759"/>
<dbReference type="Proteomes" id="UP000799640">
    <property type="component" value="Unassembled WGS sequence"/>
</dbReference>
<evidence type="ECO:0000313" key="3">
    <source>
        <dbReference type="Proteomes" id="UP000799640"/>
    </source>
</evidence>
<keyword evidence="3" id="KW-1185">Reference proteome</keyword>
<protein>
    <recommendedName>
        <fullName evidence="4">Thioesterase/thiol ester dehydrase-isomerase</fullName>
    </recommendedName>
</protein>
<dbReference type="Gene3D" id="3.10.129.10">
    <property type="entry name" value="Hotdog Thioesterase"/>
    <property type="match status" value="1"/>
</dbReference>
<dbReference type="PANTHER" id="PTHR31793:SF39">
    <property type="entry name" value="THIOESTERASE_THIOL ESTER DEHYDRASE-ISOMERASE"/>
    <property type="match status" value="1"/>
</dbReference>
<dbReference type="InterPro" id="IPR029069">
    <property type="entry name" value="HotDog_dom_sf"/>
</dbReference>
<proteinExistence type="predicted"/>
<feature type="region of interest" description="Disordered" evidence="1">
    <location>
        <begin position="15"/>
        <end position="40"/>
    </location>
</feature>
<organism evidence="2 3">
    <name type="scientific">Trichodelitschia bisporula</name>
    <dbReference type="NCBI Taxonomy" id="703511"/>
    <lineage>
        <taxon>Eukaryota</taxon>
        <taxon>Fungi</taxon>
        <taxon>Dikarya</taxon>
        <taxon>Ascomycota</taxon>
        <taxon>Pezizomycotina</taxon>
        <taxon>Dothideomycetes</taxon>
        <taxon>Dothideomycetes incertae sedis</taxon>
        <taxon>Phaeotrichales</taxon>
        <taxon>Phaeotrichaceae</taxon>
        <taxon>Trichodelitschia</taxon>
    </lineage>
</organism>
<dbReference type="PANTHER" id="PTHR31793">
    <property type="entry name" value="4-HYDROXYBENZOYL-COA THIOESTERASE FAMILY MEMBER"/>
    <property type="match status" value="1"/>
</dbReference>
<accession>A0A6G1HVK4</accession>
<reference evidence="2" key="1">
    <citation type="journal article" date="2020" name="Stud. Mycol.">
        <title>101 Dothideomycetes genomes: a test case for predicting lifestyles and emergence of pathogens.</title>
        <authorList>
            <person name="Haridas S."/>
            <person name="Albert R."/>
            <person name="Binder M."/>
            <person name="Bloem J."/>
            <person name="Labutti K."/>
            <person name="Salamov A."/>
            <person name="Andreopoulos B."/>
            <person name="Baker S."/>
            <person name="Barry K."/>
            <person name="Bills G."/>
            <person name="Bluhm B."/>
            <person name="Cannon C."/>
            <person name="Castanera R."/>
            <person name="Culley D."/>
            <person name="Daum C."/>
            <person name="Ezra D."/>
            <person name="Gonzalez J."/>
            <person name="Henrissat B."/>
            <person name="Kuo A."/>
            <person name="Liang C."/>
            <person name="Lipzen A."/>
            <person name="Lutzoni F."/>
            <person name="Magnuson J."/>
            <person name="Mondo S."/>
            <person name="Nolan M."/>
            <person name="Ohm R."/>
            <person name="Pangilinan J."/>
            <person name="Park H.-J."/>
            <person name="Ramirez L."/>
            <person name="Alfaro M."/>
            <person name="Sun H."/>
            <person name="Tritt A."/>
            <person name="Yoshinaga Y."/>
            <person name="Zwiers L.-H."/>
            <person name="Turgeon B."/>
            <person name="Goodwin S."/>
            <person name="Spatafora J."/>
            <person name="Crous P."/>
            <person name="Grigoriev I."/>
        </authorList>
    </citation>
    <scope>NUCLEOTIDE SEQUENCE</scope>
    <source>
        <strain evidence="2">CBS 262.69</strain>
    </source>
</reference>
<dbReference type="AlphaFoldDB" id="A0A6G1HVK4"/>
<dbReference type="EMBL" id="ML996696">
    <property type="protein sequence ID" value="KAF2400093.1"/>
    <property type="molecule type" value="Genomic_DNA"/>
</dbReference>
<evidence type="ECO:0008006" key="4">
    <source>
        <dbReference type="Google" id="ProtNLM"/>
    </source>
</evidence>
<dbReference type="InterPro" id="IPR050563">
    <property type="entry name" value="4-hydroxybenzoyl-CoA_TE"/>
</dbReference>
<name>A0A6G1HVK4_9PEZI</name>
<dbReference type="GO" id="GO:0047617">
    <property type="term" value="F:fatty acyl-CoA hydrolase activity"/>
    <property type="evidence" value="ECO:0007669"/>
    <property type="project" value="TreeGrafter"/>
</dbReference>
<dbReference type="Pfam" id="PF13279">
    <property type="entry name" value="4HBT_2"/>
    <property type="match status" value="1"/>
</dbReference>
<dbReference type="CDD" id="cd00586">
    <property type="entry name" value="4HBT"/>
    <property type="match status" value="1"/>
</dbReference>
<dbReference type="SUPFAM" id="SSF54637">
    <property type="entry name" value="Thioesterase/thiol ester dehydrase-isomerase"/>
    <property type="match status" value="1"/>
</dbReference>
<sequence>MRLLLRVPRALNPRTVTPRSALTPPALASHSRTYASKQPPIDPSAVASAAAALNPRWLSDLKARIGKCITFGLHQEQVTEAGAICAVLGQEWRELVAGAEGYLTDPGRRGLWGHAVVWGDQDSMGHVNNVTYNRYAESARINWASNYAKHLDPTHASHWANLWTPSGQGLILKSITTDFKFPLTYPDRITVLHKLRAQPKPHSSAFTLSCIVLSEKHQRLAARCEEVIVLYDYVKGRKSGMPDFMLSAFETTWDLQEKRREEVLERVRGLTERVRELERGSWDREGAVEDMGSAKG</sequence>
<evidence type="ECO:0000256" key="1">
    <source>
        <dbReference type="SAM" id="MobiDB-lite"/>
    </source>
</evidence>
<evidence type="ECO:0000313" key="2">
    <source>
        <dbReference type="EMBL" id="KAF2400093.1"/>
    </source>
</evidence>